<dbReference type="OrthoDB" id="8969377at2"/>
<reference evidence="1 2" key="1">
    <citation type="submission" date="2019-07" db="EMBL/GenBank/DDBJ databases">
        <title>Genome sequencing of lignin-degrading bacterial isolates.</title>
        <authorList>
            <person name="Gladden J."/>
        </authorList>
    </citation>
    <scope>NUCLEOTIDE SEQUENCE [LARGE SCALE GENOMIC DNA]</scope>
    <source>
        <strain evidence="1 2">J11</strain>
    </source>
</reference>
<organism evidence="1 2">
    <name type="scientific">Cupriavidus gilardii J11</name>
    <dbReference type="NCBI Taxonomy" id="936133"/>
    <lineage>
        <taxon>Bacteria</taxon>
        <taxon>Pseudomonadati</taxon>
        <taxon>Pseudomonadota</taxon>
        <taxon>Betaproteobacteria</taxon>
        <taxon>Burkholderiales</taxon>
        <taxon>Burkholderiaceae</taxon>
        <taxon>Cupriavidus</taxon>
    </lineage>
</organism>
<protein>
    <submittedName>
        <fullName evidence="1">Uncharacterized protein</fullName>
    </submittedName>
</protein>
<gene>
    <name evidence="1" type="ORF">L602_002700000350</name>
</gene>
<dbReference type="Proteomes" id="UP000318141">
    <property type="component" value="Unassembled WGS sequence"/>
</dbReference>
<name>A0A562BIT4_9BURK</name>
<accession>A0A562BIT4</accession>
<dbReference type="EMBL" id="VLJN01000020">
    <property type="protein sequence ID" value="TWG84943.1"/>
    <property type="molecule type" value="Genomic_DNA"/>
</dbReference>
<comment type="caution">
    <text evidence="1">The sequence shown here is derived from an EMBL/GenBank/DDBJ whole genome shotgun (WGS) entry which is preliminary data.</text>
</comment>
<evidence type="ECO:0000313" key="2">
    <source>
        <dbReference type="Proteomes" id="UP000318141"/>
    </source>
</evidence>
<proteinExistence type="predicted"/>
<sequence>MDPIDHTENTVPPCTDPVTRFLTARGLAPRTAYLGESEFELGLRIEWDALDLTYRYEDGTLLLCDVAATQGSDDVAGAIRRLVSLIHALEREVPEVVAVHGLVPVDEGREAGGDGADDGGPDSERLLAVYRRLGADCRPDAGSPMMAVTYAMRQSRRGE</sequence>
<dbReference type="AlphaFoldDB" id="A0A562BIT4"/>
<evidence type="ECO:0000313" key="1">
    <source>
        <dbReference type="EMBL" id="TWG84943.1"/>
    </source>
</evidence>
<keyword evidence="2" id="KW-1185">Reference proteome</keyword>